<reference evidence="3 4" key="1">
    <citation type="submission" date="2015-11" db="EMBL/GenBank/DDBJ databases">
        <title>Genomic analysis of 38 Legionella species identifies large and diverse effector repertoires.</title>
        <authorList>
            <person name="Burstein D."/>
            <person name="Amaro F."/>
            <person name="Zusman T."/>
            <person name="Lifshitz Z."/>
            <person name="Cohen O."/>
            <person name="Gilbert J.A."/>
            <person name="Pupko T."/>
            <person name="Shuman H.A."/>
            <person name="Segal G."/>
        </authorList>
    </citation>
    <scope>NUCLEOTIDE SEQUENCE [LARGE SCALE GENOMIC DNA]</scope>
    <source>
        <strain evidence="3 4">WO-44C</strain>
    </source>
</reference>
<dbReference type="EMBL" id="LNYB01000085">
    <property type="protein sequence ID" value="KTC95121.1"/>
    <property type="molecule type" value="Genomic_DNA"/>
</dbReference>
<dbReference type="NCBIfam" id="NF038224">
    <property type="entry name" value="OmpA_like_CmpA"/>
    <property type="match status" value="1"/>
</dbReference>
<protein>
    <submittedName>
        <fullName evidence="3">Outer membrane protein, OmpA family protein</fullName>
    </submittedName>
</protein>
<feature type="domain" description="OmpA-like" evidence="2">
    <location>
        <begin position="98"/>
        <end position="216"/>
    </location>
</feature>
<evidence type="ECO:0000256" key="1">
    <source>
        <dbReference type="PROSITE-ProRule" id="PRU00473"/>
    </source>
</evidence>
<dbReference type="CDD" id="cd07185">
    <property type="entry name" value="OmpA_C-like"/>
    <property type="match status" value="1"/>
</dbReference>
<name>A0A0W0THP2_9GAMM</name>
<evidence type="ECO:0000313" key="3">
    <source>
        <dbReference type="EMBL" id="KTC95121.1"/>
    </source>
</evidence>
<sequence>MSHKSSLGRLAFVSLLTFALSGCFRPPYNNFKPYNRTYIPASQGALAGTVAVAAATGPVGVGTAAGAAVGALVGLNKESRRSVINELKKFDIQFVEYGDTLTLIVPTDRYFIFNSARFNELCYPGLYSIIKLIKMYPPHCPVYVAGFSDNVGSRDYKRKMSQARAETMLTFLWANDIPSQRLIAEGYGDKNPVADNHLVHGSAQNRRLEIQWFNNCSVAQAQPAPFIGVFK</sequence>
<comment type="caution">
    <text evidence="3">The sequence shown here is derived from an EMBL/GenBank/DDBJ whole genome shotgun (WGS) entry which is preliminary data.</text>
</comment>
<dbReference type="PANTHER" id="PTHR30329:SF21">
    <property type="entry name" value="LIPOPROTEIN YIAD-RELATED"/>
    <property type="match status" value="1"/>
</dbReference>
<evidence type="ECO:0000259" key="2">
    <source>
        <dbReference type="PROSITE" id="PS51123"/>
    </source>
</evidence>
<organism evidence="3 4">
    <name type="scientific">Legionella feeleii</name>
    <dbReference type="NCBI Taxonomy" id="453"/>
    <lineage>
        <taxon>Bacteria</taxon>
        <taxon>Pseudomonadati</taxon>
        <taxon>Pseudomonadota</taxon>
        <taxon>Gammaproteobacteria</taxon>
        <taxon>Legionellales</taxon>
        <taxon>Legionellaceae</taxon>
        <taxon>Legionella</taxon>
    </lineage>
</organism>
<proteinExistence type="predicted"/>
<dbReference type="PATRIC" id="fig|453.4.peg.3046"/>
<dbReference type="Gene3D" id="3.30.1330.60">
    <property type="entry name" value="OmpA-like domain"/>
    <property type="match status" value="1"/>
</dbReference>
<dbReference type="Proteomes" id="UP000054698">
    <property type="component" value="Unassembled WGS sequence"/>
</dbReference>
<dbReference type="SUPFAM" id="SSF103088">
    <property type="entry name" value="OmpA-like"/>
    <property type="match status" value="1"/>
</dbReference>
<dbReference type="PANTHER" id="PTHR30329">
    <property type="entry name" value="STATOR ELEMENT OF FLAGELLAR MOTOR COMPLEX"/>
    <property type="match status" value="1"/>
</dbReference>
<dbReference type="STRING" id="453.Lfee_2785"/>
<dbReference type="PROSITE" id="PS51123">
    <property type="entry name" value="OMPA_2"/>
    <property type="match status" value="1"/>
</dbReference>
<evidence type="ECO:0000313" key="4">
    <source>
        <dbReference type="Proteomes" id="UP000054698"/>
    </source>
</evidence>
<dbReference type="PROSITE" id="PS51257">
    <property type="entry name" value="PROKAR_LIPOPROTEIN"/>
    <property type="match status" value="1"/>
</dbReference>
<dbReference type="InterPro" id="IPR006665">
    <property type="entry name" value="OmpA-like"/>
</dbReference>
<dbReference type="InterPro" id="IPR036737">
    <property type="entry name" value="OmpA-like_sf"/>
</dbReference>
<dbReference type="OrthoDB" id="5652883at2"/>
<keyword evidence="4" id="KW-1185">Reference proteome</keyword>
<dbReference type="Pfam" id="PF00691">
    <property type="entry name" value="OmpA"/>
    <property type="match status" value="1"/>
</dbReference>
<accession>A0A0W0THP2</accession>
<keyword evidence="1" id="KW-0472">Membrane</keyword>
<dbReference type="RefSeq" id="WP_058447603.1">
    <property type="nucleotide sequence ID" value="NZ_CAAAHT010000018.1"/>
</dbReference>
<dbReference type="GO" id="GO:0016020">
    <property type="term" value="C:membrane"/>
    <property type="evidence" value="ECO:0007669"/>
    <property type="project" value="UniProtKB-UniRule"/>
</dbReference>
<gene>
    <name evidence="3" type="ORF">Lfee_2785</name>
</gene>
<dbReference type="AlphaFoldDB" id="A0A0W0THP2"/>
<dbReference type="InterPro" id="IPR050330">
    <property type="entry name" value="Bact_OuterMem_StrucFunc"/>
</dbReference>